<keyword evidence="2" id="KW-1185">Reference proteome</keyword>
<evidence type="ECO:0000313" key="2">
    <source>
        <dbReference type="Proteomes" id="UP000316621"/>
    </source>
</evidence>
<sequence length="173" mass="19081">MRFPPPRAPWFAVVPLPPDPLLDSSFWKAENVHIHLKKLQETAHLAKAMYVYLVMLCNNMFRDAFSYPANEFICNIQQAKRIGGYSNLLCKGSSESAGEVDNANLDPSVIKISQVIKEKSANSESNKSVGGEVRGSSISEQDTKISVKGSTRLIKKLMSGGLEKSARILLDAR</sequence>
<reference evidence="1 2" key="1">
    <citation type="journal article" date="2018" name="Science">
        <title>The opium poppy genome and morphinan production.</title>
        <authorList>
            <person name="Guo L."/>
            <person name="Winzer T."/>
            <person name="Yang X."/>
            <person name="Li Y."/>
            <person name="Ning Z."/>
            <person name="He Z."/>
            <person name="Teodor R."/>
            <person name="Lu Y."/>
            <person name="Bowser T.A."/>
            <person name="Graham I.A."/>
            <person name="Ye K."/>
        </authorList>
    </citation>
    <scope>NUCLEOTIDE SEQUENCE [LARGE SCALE GENOMIC DNA]</scope>
    <source>
        <strain evidence="2">cv. HN1</strain>
        <tissue evidence="1">Leaves</tissue>
    </source>
</reference>
<name>A0A4Y7K2K1_PAPSO</name>
<protein>
    <submittedName>
        <fullName evidence="1">Uncharacterized protein</fullName>
    </submittedName>
</protein>
<dbReference type="Proteomes" id="UP000316621">
    <property type="component" value="Chromosome 6"/>
</dbReference>
<gene>
    <name evidence="1" type="ORF">C5167_009833</name>
</gene>
<organism evidence="1 2">
    <name type="scientific">Papaver somniferum</name>
    <name type="common">Opium poppy</name>
    <dbReference type="NCBI Taxonomy" id="3469"/>
    <lineage>
        <taxon>Eukaryota</taxon>
        <taxon>Viridiplantae</taxon>
        <taxon>Streptophyta</taxon>
        <taxon>Embryophyta</taxon>
        <taxon>Tracheophyta</taxon>
        <taxon>Spermatophyta</taxon>
        <taxon>Magnoliopsida</taxon>
        <taxon>Ranunculales</taxon>
        <taxon>Papaveraceae</taxon>
        <taxon>Papaveroideae</taxon>
        <taxon>Papaver</taxon>
    </lineage>
</organism>
<dbReference type="EMBL" id="CM010720">
    <property type="protein sequence ID" value="RZC66139.1"/>
    <property type="molecule type" value="Genomic_DNA"/>
</dbReference>
<dbReference type="Gramene" id="RZC66139">
    <property type="protein sequence ID" value="RZC66139"/>
    <property type="gene ID" value="C5167_009833"/>
</dbReference>
<proteinExistence type="predicted"/>
<accession>A0A4Y7K2K1</accession>
<evidence type="ECO:0000313" key="1">
    <source>
        <dbReference type="EMBL" id="RZC66139.1"/>
    </source>
</evidence>
<dbReference type="AlphaFoldDB" id="A0A4Y7K2K1"/>